<gene>
    <name evidence="2" type="ORF">GCM10010145_58450</name>
</gene>
<dbReference type="Pfam" id="PF13424">
    <property type="entry name" value="TPR_12"/>
    <property type="match status" value="5"/>
</dbReference>
<dbReference type="InterPro" id="IPR027417">
    <property type="entry name" value="P-loop_NTPase"/>
</dbReference>
<keyword evidence="3" id="KW-1185">Reference proteome</keyword>
<reference evidence="2" key="2">
    <citation type="submission" date="2020-09" db="EMBL/GenBank/DDBJ databases">
        <authorList>
            <person name="Sun Q."/>
            <person name="Ohkuma M."/>
        </authorList>
    </citation>
    <scope>NUCLEOTIDE SEQUENCE</scope>
    <source>
        <strain evidence="2">JCM 3131</strain>
    </source>
</reference>
<sequence>MQQNLRQDGGTSLTAGRDVHQSTVVEAPAPDRPVVTHGLPPDIVSFTGREYELEQLLAAAAPGRVVNIYTVDGMPGIGKTALVTHAAHRLTERFPDGQFFHNLHAHTPGQTPADPVDVLAVLLTELGIDPRNLPATLEGRSALWRDRLTDKRALLVLDDAAGHAQIAPLLPSNPGCLTLVTSRARLIALDGAHPLSLDPLEPGAAADLFTRLAHRTPIGGEKDAVDEAVRLCGYLPLAITLLAGRLCHRRKWPIAEFTVEFAAAQDRLGEFDGSGDRAIYTAFTLSYQDLTSGQQLLFRRIGMHPGPDIDTYAAAALNNTSLPETRHSLEALFTHHLLEETAPNRYQPHDLLRAYARTLTADTDPADDRAQALARLLDYYLHTAQTADRRLRITPRHDPPPTPAPVASPPLATWADALRWMRIERANLFACLDAPAPDRATRSIHLTEAMASFLRREGPWPQAATLHQHAAGTAYHQRDRQSLANALHDLGVTRRLTDDYKEAYAVLQRARDLYQDLGDRLGQANALNELGVVRYLTDDYVEASAYLRRGRDLYQDLGDRLGQANALNELGAVCRLTCDYVQASDLQQRARDLYQDLGDRLGQANALNELGVVRYLMGTYTQASDLLQQARNLYWDIGDRLGQACTLNRLGVVRYLMGDYAEASDLLQQAQDLYQGLGSPLGQANTLNRLGVVRYLTGDYEGASALVEQALCLCREVGSRLGQASTLNELGVVRRLTGDYEEASDLLEQARGLYRSLGDRLGQANALHRLGVVRRLTGHHVEASDLLQRARTLYQDLGSPLGEAEVMNSLGTLLAECGKAREGRARHQRALQLARGIHNPLEEARALEGSARCLVRTGDRAAAVRELRQAVDIYRRIGAAGTSSAAEYLARL</sequence>
<dbReference type="EMBL" id="BMQK01000018">
    <property type="protein sequence ID" value="GGQ81031.1"/>
    <property type="molecule type" value="Genomic_DNA"/>
</dbReference>
<feature type="domain" description="Orc1-like AAA ATPase" evidence="1">
    <location>
        <begin position="46"/>
        <end position="165"/>
    </location>
</feature>
<dbReference type="InterPro" id="IPR011990">
    <property type="entry name" value="TPR-like_helical_dom_sf"/>
</dbReference>
<proteinExistence type="predicted"/>
<dbReference type="PANTHER" id="PTHR47691:SF3">
    <property type="entry name" value="HTH-TYPE TRANSCRIPTIONAL REGULATOR RV0890C-RELATED"/>
    <property type="match status" value="1"/>
</dbReference>
<organism evidence="2 3">
    <name type="scientific">Streptomyces ruber</name>
    <dbReference type="NCBI Taxonomy" id="83378"/>
    <lineage>
        <taxon>Bacteria</taxon>
        <taxon>Bacillati</taxon>
        <taxon>Actinomycetota</taxon>
        <taxon>Actinomycetes</taxon>
        <taxon>Kitasatosporales</taxon>
        <taxon>Streptomycetaceae</taxon>
        <taxon>Streptomyces</taxon>
    </lineage>
</organism>
<dbReference type="InterPro" id="IPR041664">
    <property type="entry name" value="AAA_16"/>
</dbReference>
<dbReference type="InterPro" id="IPR019734">
    <property type="entry name" value="TPR_rpt"/>
</dbReference>
<dbReference type="PANTHER" id="PTHR47691">
    <property type="entry name" value="REGULATOR-RELATED"/>
    <property type="match status" value="1"/>
</dbReference>
<dbReference type="SUPFAM" id="SSF52540">
    <property type="entry name" value="P-loop containing nucleoside triphosphate hydrolases"/>
    <property type="match status" value="1"/>
</dbReference>
<comment type="caution">
    <text evidence="2">The sequence shown here is derived from an EMBL/GenBank/DDBJ whole genome shotgun (WGS) entry which is preliminary data.</text>
</comment>
<dbReference type="SMART" id="SM00028">
    <property type="entry name" value="TPR"/>
    <property type="match status" value="10"/>
</dbReference>
<evidence type="ECO:0000313" key="3">
    <source>
        <dbReference type="Proteomes" id="UP000620156"/>
    </source>
</evidence>
<evidence type="ECO:0000259" key="1">
    <source>
        <dbReference type="Pfam" id="PF13191"/>
    </source>
</evidence>
<dbReference type="Proteomes" id="UP000620156">
    <property type="component" value="Unassembled WGS sequence"/>
</dbReference>
<dbReference type="GO" id="GO:0043531">
    <property type="term" value="F:ADP binding"/>
    <property type="evidence" value="ECO:0007669"/>
    <property type="project" value="InterPro"/>
</dbReference>
<dbReference type="AlphaFoldDB" id="A0A918EY37"/>
<name>A0A918EY37_9ACTN</name>
<reference evidence="2" key="1">
    <citation type="journal article" date="2014" name="Int. J. Syst. Evol. Microbiol.">
        <title>Complete genome sequence of Corynebacterium casei LMG S-19264T (=DSM 44701T), isolated from a smear-ripened cheese.</title>
        <authorList>
            <consortium name="US DOE Joint Genome Institute (JGI-PGF)"/>
            <person name="Walter F."/>
            <person name="Albersmeier A."/>
            <person name="Kalinowski J."/>
            <person name="Ruckert C."/>
        </authorList>
    </citation>
    <scope>NUCLEOTIDE SEQUENCE</scope>
    <source>
        <strain evidence="2">JCM 3131</strain>
    </source>
</reference>
<dbReference type="Pfam" id="PF13191">
    <property type="entry name" value="AAA_16"/>
    <property type="match status" value="1"/>
</dbReference>
<dbReference type="SUPFAM" id="SSF48452">
    <property type="entry name" value="TPR-like"/>
    <property type="match status" value="3"/>
</dbReference>
<evidence type="ECO:0000313" key="2">
    <source>
        <dbReference type="EMBL" id="GGQ81031.1"/>
    </source>
</evidence>
<dbReference type="Gene3D" id="1.25.40.10">
    <property type="entry name" value="Tetratricopeptide repeat domain"/>
    <property type="match status" value="2"/>
</dbReference>
<accession>A0A918EY37</accession>
<dbReference type="PRINTS" id="PR00364">
    <property type="entry name" value="DISEASERSIST"/>
</dbReference>
<dbReference type="Gene3D" id="3.40.50.300">
    <property type="entry name" value="P-loop containing nucleotide triphosphate hydrolases"/>
    <property type="match status" value="1"/>
</dbReference>
<protein>
    <submittedName>
        <fullName evidence="2">ATPase</fullName>
    </submittedName>
</protein>